<keyword evidence="8" id="KW-1185">Reference proteome</keyword>
<dbReference type="GO" id="GO:0016020">
    <property type="term" value="C:membrane"/>
    <property type="evidence" value="ECO:0007669"/>
    <property type="project" value="UniProtKB-SubCell"/>
</dbReference>
<comment type="caution">
    <text evidence="7">The sequence shown here is derived from an EMBL/GenBank/DDBJ whole genome shotgun (WGS) entry which is preliminary data.</text>
</comment>
<accession>A0A2V5KC16</accession>
<keyword evidence="4 6" id="KW-0472">Membrane</keyword>
<evidence type="ECO:0000256" key="4">
    <source>
        <dbReference type="ARBA" id="ARBA00023136"/>
    </source>
</evidence>
<evidence type="ECO:0000256" key="1">
    <source>
        <dbReference type="ARBA" id="ARBA00004141"/>
    </source>
</evidence>
<proteinExistence type="inferred from homology"/>
<organism evidence="7 8">
    <name type="scientific">Paenibacillus flagellatus</name>
    <dbReference type="NCBI Taxonomy" id="2211139"/>
    <lineage>
        <taxon>Bacteria</taxon>
        <taxon>Bacillati</taxon>
        <taxon>Bacillota</taxon>
        <taxon>Bacilli</taxon>
        <taxon>Bacillales</taxon>
        <taxon>Paenibacillaceae</taxon>
        <taxon>Paenibacillus</taxon>
    </lineage>
</organism>
<dbReference type="NCBIfam" id="TIGR01593">
    <property type="entry name" value="holin_tox_secr"/>
    <property type="match status" value="1"/>
</dbReference>
<evidence type="ECO:0000256" key="6">
    <source>
        <dbReference type="SAM" id="Phobius"/>
    </source>
</evidence>
<dbReference type="Pfam" id="PF05105">
    <property type="entry name" value="Phage_holin_4_1"/>
    <property type="match status" value="1"/>
</dbReference>
<dbReference type="AlphaFoldDB" id="A0A2V5KC16"/>
<protein>
    <submittedName>
        <fullName evidence="7">Holin</fullName>
    </submittedName>
</protein>
<evidence type="ECO:0000313" key="8">
    <source>
        <dbReference type="Proteomes" id="UP000247476"/>
    </source>
</evidence>
<gene>
    <name evidence="7" type="ORF">DLM86_00740</name>
</gene>
<evidence type="ECO:0000256" key="2">
    <source>
        <dbReference type="ARBA" id="ARBA00022692"/>
    </source>
</evidence>
<dbReference type="EMBL" id="QJVJ01000001">
    <property type="protein sequence ID" value="PYI57008.1"/>
    <property type="molecule type" value="Genomic_DNA"/>
</dbReference>
<dbReference type="RefSeq" id="WP_110838049.1">
    <property type="nucleotide sequence ID" value="NZ_QJVJ01000001.1"/>
</dbReference>
<dbReference type="InterPro" id="IPR006480">
    <property type="entry name" value="Phage_holin_4_1"/>
</dbReference>
<comment type="similarity">
    <text evidence="5">Belongs to the bacteriophage holin family. Cp-1 holin subfamily.</text>
</comment>
<evidence type="ECO:0000256" key="5">
    <source>
        <dbReference type="ARBA" id="ARBA00023600"/>
    </source>
</evidence>
<name>A0A2V5KC16_9BACL</name>
<reference evidence="7 8" key="1">
    <citation type="submission" date="2018-05" db="EMBL/GenBank/DDBJ databases">
        <title>Paenibacillus flagellatus sp. nov., isolated from selenium mineral soil.</title>
        <authorList>
            <person name="Dai X."/>
        </authorList>
    </citation>
    <scope>NUCLEOTIDE SEQUENCE [LARGE SCALE GENOMIC DNA]</scope>
    <source>
        <strain evidence="7 8">DXL2</strain>
    </source>
</reference>
<feature type="transmembrane region" description="Helical" evidence="6">
    <location>
        <begin position="43"/>
        <end position="64"/>
    </location>
</feature>
<evidence type="ECO:0000256" key="3">
    <source>
        <dbReference type="ARBA" id="ARBA00022989"/>
    </source>
</evidence>
<dbReference type="OrthoDB" id="88184at2"/>
<keyword evidence="3 6" id="KW-1133">Transmembrane helix</keyword>
<sequence length="155" mass="15929">MGVKLFVATITSAAAGSTGKEFAFGGLSAIAGLLASALGGWDIALQVLVALMIADYATGVLGALKTRAVTSEKMFWGGVRKGVILGVIALAAMADQWVGGDTPIFRTLAVYFYAGREGLSVVENLGPIGVQLPPGLVKFLEQLKQKGESDNGKGV</sequence>
<evidence type="ECO:0000313" key="7">
    <source>
        <dbReference type="EMBL" id="PYI57008.1"/>
    </source>
</evidence>
<comment type="subcellular location">
    <subcellularLocation>
        <location evidence="1">Membrane</location>
        <topology evidence="1">Multi-pass membrane protein</topology>
    </subcellularLocation>
</comment>
<keyword evidence="2 6" id="KW-0812">Transmembrane</keyword>
<dbReference type="Proteomes" id="UP000247476">
    <property type="component" value="Unassembled WGS sequence"/>
</dbReference>